<evidence type="ECO:0000256" key="3">
    <source>
        <dbReference type="ARBA" id="ARBA00022833"/>
    </source>
</evidence>
<dbReference type="Proteomes" id="UP001165524">
    <property type="component" value="Unassembled WGS sequence"/>
</dbReference>
<sequence length="144" mass="15939">MSEAPILHHGRCLCGGVRYQVQGALPGIQLCHCGQCRLAHGTPFASNMPVQRSDFTLLSGAELLQGYESSPGKVRTFCRRCGSPLYSERDIYPDVLRIRAGSLEGAIQTQPAMHIYTQDRCNWWPLADALPRYPGSPHSTEPEQ</sequence>
<name>A0ABT0E685_9GAMM</name>
<keyword evidence="3" id="KW-0862">Zinc</keyword>
<comment type="caution">
    <text evidence="6">The sequence shown here is derived from an EMBL/GenBank/DDBJ whole genome shotgun (WGS) entry which is preliminary data.</text>
</comment>
<keyword evidence="7" id="KW-1185">Reference proteome</keyword>
<gene>
    <name evidence="6" type="ORF">MU846_06260</name>
</gene>
<keyword evidence="2" id="KW-0479">Metal-binding</keyword>
<comment type="similarity">
    <text evidence="1">Belongs to the Gfa family.</text>
</comment>
<dbReference type="PANTHER" id="PTHR33337:SF40">
    <property type="entry name" value="CENP-V_GFA DOMAIN-CONTAINING PROTEIN-RELATED"/>
    <property type="match status" value="1"/>
</dbReference>
<dbReference type="PROSITE" id="PS51891">
    <property type="entry name" value="CENP_V_GFA"/>
    <property type="match status" value="1"/>
</dbReference>
<organism evidence="6 7">
    <name type="scientific">Alcanivorax quisquiliarum</name>
    <dbReference type="NCBI Taxonomy" id="2933565"/>
    <lineage>
        <taxon>Bacteria</taxon>
        <taxon>Pseudomonadati</taxon>
        <taxon>Pseudomonadota</taxon>
        <taxon>Gammaproteobacteria</taxon>
        <taxon>Oceanospirillales</taxon>
        <taxon>Alcanivoracaceae</taxon>
        <taxon>Alcanivorax</taxon>
    </lineage>
</organism>
<reference evidence="6" key="1">
    <citation type="submission" date="2022-04" db="EMBL/GenBank/DDBJ databases">
        <title>Alcanivorax sp. CY1518 draft genome sequence.</title>
        <authorList>
            <person name="Zhao G."/>
            <person name="An M."/>
        </authorList>
    </citation>
    <scope>NUCLEOTIDE SEQUENCE</scope>
    <source>
        <strain evidence="6">CY1518</strain>
    </source>
</reference>
<evidence type="ECO:0000313" key="7">
    <source>
        <dbReference type="Proteomes" id="UP001165524"/>
    </source>
</evidence>
<evidence type="ECO:0000256" key="4">
    <source>
        <dbReference type="ARBA" id="ARBA00023239"/>
    </source>
</evidence>
<dbReference type="PANTHER" id="PTHR33337">
    <property type="entry name" value="GFA DOMAIN-CONTAINING PROTEIN"/>
    <property type="match status" value="1"/>
</dbReference>
<evidence type="ECO:0000256" key="2">
    <source>
        <dbReference type="ARBA" id="ARBA00022723"/>
    </source>
</evidence>
<dbReference type="InterPro" id="IPR006913">
    <property type="entry name" value="CENP-V/GFA"/>
</dbReference>
<protein>
    <submittedName>
        <fullName evidence="6">GFA family protein</fullName>
    </submittedName>
</protein>
<dbReference type="Pfam" id="PF04828">
    <property type="entry name" value="GFA"/>
    <property type="match status" value="1"/>
</dbReference>
<dbReference type="RefSeq" id="WP_246950448.1">
    <property type="nucleotide sequence ID" value="NZ_JALKII010000003.1"/>
</dbReference>
<dbReference type="EMBL" id="JALKII010000003">
    <property type="protein sequence ID" value="MCK0537311.1"/>
    <property type="molecule type" value="Genomic_DNA"/>
</dbReference>
<proteinExistence type="inferred from homology"/>
<dbReference type="SUPFAM" id="SSF51316">
    <property type="entry name" value="Mss4-like"/>
    <property type="match status" value="1"/>
</dbReference>
<evidence type="ECO:0000256" key="1">
    <source>
        <dbReference type="ARBA" id="ARBA00005495"/>
    </source>
</evidence>
<dbReference type="Gene3D" id="3.90.1590.10">
    <property type="entry name" value="glutathione-dependent formaldehyde- activating enzyme (gfa)"/>
    <property type="match status" value="1"/>
</dbReference>
<accession>A0ABT0E685</accession>
<feature type="domain" description="CENP-V/GFA" evidence="5">
    <location>
        <begin position="8"/>
        <end position="117"/>
    </location>
</feature>
<evidence type="ECO:0000313" key="6">
    <source>
        <dbReference type="EMBL" id="MCK0537311.1"/>
    </source>
</evidence>
<keyword evidence="4" id="KW-0456">Lyase</keyword>
<dbReference type="InterPro" id="IPR011057">
    <property type="entry name" value="Mss4-like_sf"/>
</dbReference>
<evidence type="ECO:0000259" key="5">
    <source>
        <dbReference type="PROSITE" id="PS51891"/>
    </source>
</evidence>